<keyword evidence="3" id="KW-1185">Reference proteome</keyword>
<feature type="region of interest" description="Disordered" evidence="1">
    <location>
        <begin position="1"/>
        <end position="43"/>
    </location>
</feature>
<organism evidence="2 3">
    <name type="scientific">Ilyodon furcidens</name>
    <name type="common">goldbreast splitfin</name>
    <dbReference type="NCBI Taxonomy" id="33524"/>
    <lineage>
        <taxon>Eukaryota</taxon>
        <taxon>Metazoa</taxon>
        <taxon>Chordata</taxon>
        <taxon>Craniata</taxon>
        <taxon>Vertebrata</taxon>
        <taxon>Euteleostomi</taxon>
        <taxon>Actinopterygii</taxon>
        <taxon>Neopterygii</taxon>
        <taxon>Teleostei</taxon>
        <taxon>Neoteleostei</taxon>
        <taxon>Acanthomorphata</taxon>
        <taxon>Ovalentaria</taxon>
        <taxon>Atherinomorphae</taxon>
        <taxon>Cyprinodontiformes</taxon>
        <taxon>Goodeidae</taxon>
        <taxon>Ilyodon</taxon>
    </lineage>
</organism>
<accession>A0ABV0UK27</accession>
<reference evidence="2 3" key="1">
    <citation type="submission" date="2021-06" db="EMBL/GenBank/DDBJ databases">
        <authorList>
            <person name="Palmer J.M."/>
        </authorList>
    </citation>
    <scope>NUCLEOTIDE SEQUENCE [LARGE SCALE GENOMIC DNA]</scope>
    <source>
        <strain evidence="3">if_2019</strain>
        <tissue evidence="2">Muscle</tissue>
    </source>
</reference>
<evidence type="ECO:0000313" key="3">
    <source>
        <dbReference type="Proteomes" id="UP001482620"/>
    </source>
</evidence>
<dbReference type="Proteomes" id="UP001482620">
    <property type="component" value="Unassembled WGS sequence"/>
</dbReference>
<comment type="caution">
    <text evidence="2">The sequence shown here is derived from an EMBL/GenBank/DDBJ whole genome shotgun (WGS) entry which is preliminary data.</text>
</comment>
<dbReference type="EMBL" id="JAHRIQ010070720">
    <property type="protein sequence ID" value="MEQ2244163.1"/>
    <property type="molecule type" value="Genomic_DNA"/>
</dbReference>
<gene>
    <name evidence="2" type="ORF">ILYODFUR_014367</name>
</gene>
<sequence length="100" mass="10949">MKGARGGKVKSAPPDKEENIDNENEDGGAVGSTGKEYGQDREPAISDLANVLQAHIGQQNNKFVRYGRRKRLHARIKDSRFSNISLVCFNQRSGPGPLQA</sequence>
<name>A0ABV0UK27_9TELE</name>
<evidence type="ECO:0000256" key="1">
    <source>
        <dbReference type="SAM" id="MobiDB-lite"/>
    </source>
</evidence>
<proteinExistence type="predicted"/>
<evidence type="ECO:0000313" key="2">
    <source>
        <dbReference type="EMBL" id="MEQ2244163.1"/>
    </source>
</evidence>
<protein>
    <submittedName>
        <fullName evidence="2">Uncharacterized protein</fullName>
    </submittedName>
</protein>